<evidence type="ECO:0000313" key="2">
    <source>
        <dbReference type="EMBL" id="MBB5808166.1"/>
    </source>
</evidence>
<evidence type="ECO:0000313" key="3">
    <source>
        <dbReference type="Proteomes" id="UP000552097"/>
    </source>
</evidence>
<dbReference type="RefSeq" id="WP_184928106.1">
    <property type="nucleotide sequence ID" value="NZ_JACHMO010000001.1"/>
</dbReference>
<keyword evidence="1" id="KW-0732">Signal</keyword>
<evidence type="ECO:0000256" key="1">
    <source>
        <dbReference type="SAM" id="SignalP"/>
    </source>
</evidence>
<organism evidence="2 3">
    <name type="scientific">Saccharothrix ecbatanensis</name>
    <dbReference type="NCBI Taxonomy" id="1105145"/>
    <lineage>
        <taxon>Bacteria</taxon>
        <taxon>Bacillati</taxon>
        <taxon>Actinomycetota</taxon>
        <taxon>Actinomycetes</taxon>
        <taxon>Pseudonocardiales</taxon>
        <taxon>Pseudonocardiaceae</taxon>
        <taxon>Saccharothrix</taxon>
    </lineage>
</organism>
<proteinExistence type="predicted"/>
<protein>
    <recommendedName>
        <fullName evidence="4">Secreted protein</fullName>
    </recommendedName>
</protein>
<accession>A0A7W9M5G4</accession>
<sequence>MRRLVSPVVVALVAATTVVTAVVTAGTASADTRPVAGAGYVWANSPTTASYTPHLTYQMNSISTTTRNTITRRGTGYYAVTFTGLGVSGGVAHATAYGDNTHQCKPDTWVASGIDQTVVIRCYTLAGAPVDSQFTASFTNKRVWPGFEYGQTYPGGYVHLTNSSSATSTPPYHQQFNSAGMTNTVSRTGVGTYKVFMPEIGRTTRAGHARVTSVGWGATRCKVFSFGWGTPASTIQVNIRCFNAAGTPTDSGFSMTFTDRTNTFGLHGCCNPDGHQSAYALANNATAASYTPSLSYQHEVPSGVATATRSGTGNYAMHFANADLATGHVHVAATNSWNAEFCKVVSWNSSIGINVRCYSATGAPVDTSYQIDHTGPYLLG</sequence>
<evidence type="ECO:0008006" key="4">
    <source>
        <dbReference type="Google" id="ProtNLM"/>
    </source>
</evidence>
<feature type="signal peptide" evidence="1">
    <location>
        <begin position="1"/>
        <end position="21"/>
    </location>
</feature>
<dbReference type="AlphaFoldDB" id="A0A7W9M5G4"/>
<reference evidence="2 3" key="1">
    <citation type="submission" date="2020-08" db="EMBL/GenBank/DDBJ databases">
        <title>Sequencing the genomes of 1000 actinobacteria strains.</title>
        <authorList>
            <person name="Klenk H.-P."/>
        </authorList>
    </citation>
    <scope>NUCLEOTIDE SEQUENCE [LARGE SCALE GENOMIC DNA]</scope>
    <source>
        <strain evidence="2 3">DSM 45486</strain>
    </source>
</reference>
<dbReference type="Proteomes" id="UP000552097">
    <property type="component" value="Unassembled WGS sequence"/>
</dbReference>
<gene>
    <name evidence="2" type="ORF">F4560_007934</name>
</gene>
<comment type="caution">
    <text evidence="2">The sequence shown here is derived from an EMBL/GenBank/DDBJ whole genome shotgun (WGS) entry which is preliminary data.</text>
</comment>
<feature type="chain" id="PRO_5039686265" description="Secreted protein" evidence="1">
    <location>
        <begin position="22"/>
        <end position="380"/>
    </location>
</feature>
<keyword evidence="3" id="KW-1185">Reference proteome</keyword>
<dbReference type="EMBL" id="JACHMO010000001">
    <property type="protein sequence ID" value="MBB5808166.1"/>
    <property type="molecule type" value="Genomic_DNA"/>
</dbReference>
<name>A0A7W9M5G4_9PSEU</name>